<dbReference type="STRING" id="120956.SAMN05421791_104227"/>
<gene>
    <name evidence="4" type="ORF">SAMN05421791_104227</name>
</gene>
<protein>
    <recommendedName>
        <fullName evidence="3">CAAX prenyl protease 2/Lysostaphin resistance protein A-like domain-containing protein</fullName>
    </recommendedName>
</protein>
<keyword evidence="2" id="KW-1133">Transmembrane helix</keyword>
<evidence type="ECO:0000313" key="5">
    <source>
        <dbReference type="Proteomes" id="UP000199708"/>
    </source>
</evidence>
<organism evidence="4 5">
    <name type="scientific">Facklamia miroungae</name>
    <dbReference type="NCBI Taxonomy" id="120956"/>
    <lineage>
        <taxon>Bacteria</taxon>
        <taxon>Bacillati</taxon>
        <taxon>Bacillota</taxon>
        <taxon>Bacilli</taxon>
        <taxon>Lactobacillales</taxon>
        <taxon>Aerococcaceae</taxon>
        <taxon>Facklamia</taxon>
    </lineage>
</organism>
<dbReference type="EMBL" id="FNCK01000004">
    <property type="protein sequence ID" value="SDG28526.1"/>
    <property type="molecule type" value="Genomic_DNA"/>
</dbReference>
<feature type="transmembrane region" description="Helical" evidence="2">
    <location>
        <begin position="281"/>
        <end position="301"/>
    </location>
</feature>
<dbReference type="GO" id="GO:0080120">
    <property type="term" value="P:CAAX-box protein maturation"/>
    <property type="evidence" value="ECO:0007669"/>
    <property type="project" value="UniProtKB-ARBA"/>
</dbReference>
<feature type="transmembrane region" description="Helical" evidence="2">
    <location>
        <begin position="180"/>
        <end position="201"/>
    </location>
</feature>
<name>A0A1G7SZJ7_9LACT</name>
<dbReference type="RefSeq" id="WP_090289895.1">
    <property type="nucleotide sequence ID" value="NZ_FNCK01000004.1"/>
</dbReference>
<comment type="similarity">
    <text evidence="1">Belongs to the UPF0177 family.</text>
</comment>
<keyword evidence="5" id="KW-1185">Reference proteome</keyword>
<feature type="transmembrane region" description="Helical" evidence="2">
    <location>
        <begin position="120"/>
        <end position="143"/>
    </location>
</feature>
<feature type="transmembrane region" description="Helical" evidence="2">
    <location>
        <begin position="80"/>
        <end position="99"/>
    </location>
</feature>
<evidence type="ECO:0000313" key="4">
    <source>
        <dbReference type="EMBL" id="SDG28526.1"/>
    </source>
</evidence>
<dbReference type="InterPro" id="IPR003675">
    <property type="entry name" value="Rce1/LyrA-like_dom"/>
</dbReference>
<dbReference type="OrthoDB" id="324900at2"/>
<keyword evidence="2" id="KW-0812">Transmembrane</keyword>
<dbReference type="PANTHER" id="PTHR39430">
    <property type="entry name" value="MEMBRANE-ASSOCIATED PROTEASE-RELATED"/>
    <property type="match status" value="1"/>
</dbReference>
<dbReference type="GO" id="GO:0004175">
    <property type="term" value="F:endopeptidase activity"/>
    <property type="evidence" value="ECO:0007669"/>
    <property type="project" value="UniProtKB-ARBA"/>
</dbReference>
<feature type="transmembrane region" description="Helical" evidence="2">
    <location>
        <begin position="149"/>
        <end position="168"/>
    </location>
</feature>
<accession>A0A1G7SZJ7</accession>
<dbReference type="AlphaFoldDB" id="A0A1G7SZJ7"/>
<feature type="transmembrane region" description="Helical" evidence="2">
    <location>
        <begin position="241"/>
        <end position="261"/>
    </location>
</feature>
<proteinExistence type="inferred from homology"/>
<feature type="transmembrane region" description="Helical" evidence="2">
    <location>
        <begin position="207"/>
        <end position="229"/>
    </location>
</feature>
<keyword evidence="2" id="KW-0472">Membrane</keyword>
<dbReference type="Pfam" id="PF02517">
    <property type="entry name" value="Rce1-like"/>
    <property type="match status" value="1"/>
</dbReference>
<evidence type="ECO:0000256" key="1">
    <source>
        <dbReference type="ARBA" id="ARBA00009067"/>
    </source>
</evidence>
<reference evidence="4 5" key="1">
    <citation type="submission" date="2016-10" db="EMBL/GenBank/DDBJ databases">
        <authorList>
            <person name="de Groot N.N."/>
        </authorList>
    </citation>
    <scope>NUCLEOTIDE SEQUENCE [LARGE SCALE GENOMIC DNA]</scope>
    <source>
        <strain evidence="4 5">ATCC BAA-466</strain>
    </source>
</reference>
<feature type="domain" description="CAAX prenyl protease 2/Lysostaphin resistance protein A-like" evidence="3">
    <location>
        <begin position="152"/>
        <end position="246"/>
    </location>
</feature>
<sequence length="311" mass="34416">MNWPLNESMQKTQDQAGNKPFKTLLFSVIMFFVNQLILLIFILLSIFLIGPNIYNKLNESNFSPEQVSELIFNQPFVTYLNLYATISTIIVTILLAKWFQSRKLNSFGFYKEAVFKKYGLGVLIATGLMAVIYLANLMMGSIVTQLNPQASWLAFILLLVGFMIQGMSEEILLRGYLMNGLASAWGVPVAILLNSIIFSAMHYGNSGVTILALINIALAGIFFSLLFYITDNMWLTGAAHSFWNFVMGVVFGVQVSGLNLPGTLFITQSKPNATLINGGDFGFEGGIVVTIILIIASIYLVSKRPKNLTTV</sequence>
<evidence type="ECO:0000256" key="2">
    <source>
        <dbReference type="SAM" id="Phobius"/>
    </source>
</evidence>
<dbReference type="Proteomes" id="UP000199708">
    <property type="component" value="Unassembled WGS sequence"/>
</dbReference>
<feature type="transmembrane region" description="Helical" evidence="2">
    <location>
        <begin position="21"/>
        <end position="49"/>
    </location>
</feature>
<evidence type="ECO:0000259" key="3">
    <source>
        <dbReference type="Pfam" id="PF02517"/>
    </source>
</evidence>
<dbReference type="PANTHER" id="PTHR39430:SF1">
    <property type="entry name" value="PROTEASE"/>
    <property type="match status" value="1"/>
</dbReference>